<dbReference type="AlphaFoldDB" id="A0A410FSJ2"/>
<gene>
    <name evidence="3" type="ORF">BIP78_0132</name>
</gene>
<dbReference type="SUPFAM" id="SSF51735">
    <property type="entry name" value="NAD(P)-binding Rossmann-fold domains"/>
    <property type="match status" value="1"/>
</dbReference>
<dbReference type="PIRSF" id="PIRSF015578">
    <property type="entry name" value="Myoinos-ppht_syn"/>
    <property type="match status" value="1"/>
</dbReference>
<dbReference type="Gene3D" id="3.40.50.720">
    <property type="entry name" value="NAD(P)-binding Rossmann-like Domain"/>
    <property type="match status" value="1"/>
</dbReference>
<reference evidence="4" key="1">
    <citation type="submission" date="2018-12" db="EMBL/GenBank/DDBJ databases">
        <title>Complete genome sequence of an uncultured bacterium of the candidate phylum Bipolaricaulota.</title>
        <authorList>
            <person name="Kadnikov V.V."/>
            <person name="Mardanov A.V."/>
            <person name="Beletsky A.V."/>
            <person name="Frank Y.A."/>
            <person name="Karnachuk O.V."/>
            <person name="Ravin N.V."/>
        </authorList>
    </citation>
    <scope>NUCLEOTIDE SEQUENCE [LARGE SCALE GENOMIC DNA]</scope>
</reference>
<dbReference type="GO" id="GO:0004512">
    <property type="term" value="F:inositol-3-phosphate synthase activity"/>
    <property type="evidence" value="ECO:0007669"/>
    <property type="project" value="InterPro"/>
</dbReference>
<dbReference type="Gene3D" id="3.30.360.10">
    <property type="entry name" value="Dihydrodipicolinate Reductase, domain 2"/>
    <property type="match status" value="1"/>
</dbReference>
<organism evidence="3 4">
    <name type="scientific">Bipolaricaulis sibiricus</name>
    <dbReference type="NCBI Taxonomy" id="2501609"/>
    <lineage>
        <taxon>Bacteria</taxon>
        <taxon>Candidatus Bipolaricaulota</taxon>
        <taxon>Candidatus Bipolaricaulia</taxon>
        <taxon>Candidatus Bipolaricaulales</taxon>
        <taxon>Candidatus Bipolaricaulaceae</taxon>
        <taxon>Candidatus Bipolaricaulis</taxon>
    </lineage>
</organism>
<dbReference type="InterPro" id="IPR002587">
    <property type="entry name" value="Myo-inos-1-P_Synthase"/>
</dbReference>
<proteinExistence type="inferred from homology"/>
<dbReference type="SUPFAM" id="SSF55347">
    <property type="entry name" value="Glyceraldehyde-3-phosphate dehydrogenase-like, C-terminal domain"/>
    <property type="match status" value="1"/>
</dbReference>
<evidence type="ECO:0000256" key="1">
    <source>
        <dbReference type="ARBA" id="ARBA00010813"/>
    </source>
</evidence>
<protein>
    <submittedName>
        <fullName evidence="3">Inositol-1-phosphate synthase</fullName>
    </submittedName>
</protein>
<dbReference type="EMBL" id="CP034928">
    <property type="protein sequence ID" value="QAA75900.1"/>
    <property type="molecule type" value="Genomic_DNA"/>
</dbReference>
<sequence length="376" mass="40995">MERCAKEIRVALIGVGNCASALVQGCAFYSGMGIGKPGLQTVCLVGYRPEDIVFAAAYDIDARKVGLDLSEAIFASPNCTTRFVESMPLSSCVVRPGFEIDGVGPVPVRTPEHRRFLPIENVYSSLEDARRAIVAELVDARVQVVANFLPVGSNRSARFYAECALEAGCAFVNAMPSLMAHEMGERFRQTGLPYLGDDVKSQVGATILHRALASLFCDRGIPIKRTYQLNVGGNTDFLNMLDEDRLEDKRRSKTEAVLSQLDASYLDPDGVYIGPSDYVSWLNDRKVCFLRIEAEQFGGVPMEIEIRLSVEDSPNSAGVMMDAVRAARVALDRGLAGPISDACAYLFKSPPVQFDEQTARQLFRQFVAEVNPSGGG</sequence>
<dbReference type="InterPro" id="IPR036291">
    <property type="entry name" value="NAD(P)-bd_dom_sf"/>
</dbReference>
<dbReference type="InterPro" id="IPR013021">
    <property type="entry name" value="Myo-inos-1-P_Synthase_GAPDH"/>
</dbReference>
<evidence type="ECO:0000313" key="4">
    <source>
        <dbReference type="Proteomes" id="UP000287233"/>
    </source>
</evidence>
<dbReference type="GO" id="GO:0008654">
    <property type="term" value="P:phospholipid biosynthetic process"/>
    <property type="evidence" value="ECO:0007669"/>
    <property type="project" value="InterPro"/>
</dbReference>
<dbReference type="PROSITE" id="PS51257">
    <property type="entry name" value="PROKAR_LIPOPROTEIN"/>
    <property type="match status" value="1"/>
</dbReference>
<evidence type="ECO:0000259" key="2">
    <source>
        <dbReference type="Pfam" id="PF01658"/>
    </source>
</evidence>
<dbReference type="Proteomes" id="UP000287233">
    <property type="component" value="Chromosome"/>
</dbReference>
<evidence type="ECO:0000313" key="3">
    <source>
        <dbReference type="EMBL" id="QAA75900.1"/>
    </source>
</evidence>
<accession>A0A410FSJ2</accession>
<dbReference type="PANTHER" id="PTHR43125:SF1">
    <property type="entry name" value="INOSITOL-3-PHOSPHATE SYNTHASE"/>
    <property type="match status" value="1"/>
</dbReference>
<dbReference type="Pfam" id="PF01658">
    <property type="entry name" value="Inos-1-P_synth"/>
    <property type="match status" value="1"/>
</dbReference>
<comment type="similarity">
    <text evidence="1">Belongs to the myo-inositol 1-phosphate synthase family.</text>
</comment>
<name>A0A410FSJ2_BIPS1</name>
<dbReference type="KEGG" id="bih:BIP78_0132"/>
<dbReference type="GO" id="GO:0006021">
    <property type="term" value="P:inositol biosynthetic process"/>
    <property type="evidence" value="ECO:0007669"/>
    <property type="project" value="InterPro"/>
</dbReference>
<dbReference type="InterPro" id="IPR052199">
    <property type="entry name" value="MIPS"/>
</dbReference>
<dbReference type="PANTHER" id="PTHR43125">
    <property type="entry name" value="INOSITOL-3-PHOSPHATE SYNTHASE"/>
    <property type="match status" value="1"/>
</dbReference>
<feature type="domain" description="Myo-inositol-1-phosphate synthase GAPDH-like" evidence="2">
    <location>
        <begin position="204"/>
        <end position="313"/>
    </location>
</feature>